<feature type="domain" description="Beta-hexosaminidase bacterial type N-terminal" evidence="8">
    <location>
        <begin position="14"/>
        <end position="124"/>
    </location>
</feature>
<dbReference type="SUPFAM" id="SSF51445">
    <property type="entry name" value="(Trans)glycosidases"/>
    <property type="match status" value="1"/>
</dbReference>
<dbReference type="InterPro" id="IPR029018">
    <property type="entry name" value="Hex-like_dom2"/>
</dbReference>
<dbReference type="InterPro" id="IPR015882">
    <property type="entry name" value="HEX_bac_N"/>
</dbReference>
<dbReference type="AlphaFoldDB" id="A0A7X2PCD0"/>
<evidence type="ECO:0000256" key="6">
    <source>
        <dbReference type="PIRSR" id="PIRSR625705-1"/>
    </source>
</evidence>
<keyword evidence="5" id="KW-0326">Glycosidase</keyword>
<evidence type="ECO:0000256" key="4">
    <source>
        <dbReference type="ARBA" id="ARBA00022801"/>
    </source>
</evidence>
<protein>
    <recommendedName>
        <fullName evidence="3">beta-N-acetylhexosaminidase</fullName>
        <ecNumber evidence="3">3.2.1.52</ecNumber>
    </recommendedName>
</protein>
<dbReference type="PRINTS" id="PR00738">
    <property type="entry name" value="GLHYDRLASE20"/>
</dbReference>
<proteinExistence type="inferred from homology"/>
<evidence type="ECO:0000313" key="9">
    <source>
        <dbReference type="EMBL" id="MSU05853.1"/>
    </source>
</evidence>
<evidence type="ECO:0000256" key="1">
    <source>
        <dbReference type="ARBA" id="ARBA00001231"/>
    </source>
</evidence>
<sequence length="500" mass="57360">MFTTISNKPSKVLSPMPNKIVDKKGEFTFSQDTMIYVEPQFSQEAETFIDLLLEDLPYKEKGSGENELYIKKSKVKGKYHLEILEDKITISAENNELVFMALETLRSLLLTYGHTIPCCNITDWPKCEYRGFMLDTARHFVTANEIKRLLKAASSIHLNYFHWHLTDDQGWRFPLSFDEKVNKESSIRKAIDYQEERFEGGLYTEEEIKDVINYATKLHITIIPEIETPGHAMALLHAHPEFGCVGGEYEIPTTGGIFKDVLCVGNDEVIEYFKKVFADVARIFPGKYIHIGGDECPHERYETCPKCQKRMEENNLKSAAELQSWMTVQIAKIVTSLGKIPVGWDEVLDNTQTLGLPKEVIVMSWRGSQGGIEAAKRGHKVIMSPSIEGVYYDYRYDKSNDDEHGQYWGESTIKMSYDFEPIKKEMGDDAHLVLGGQGNLWTERVDFGRDTEALYFPRLVALAESLWTEKKNWEAFKAKRGAIEKRLASQDIMFWSGNWS</sequence>
<dbReference type="PANTHER" id="PTHR22600:SF57">
    <property type="entry name" value="BETA-N-ACETYLHEXOSAMINIDASE"/>
    <property type="match status" value="1"/>
</dbReference>
<dbReference type="GO" id="GO:0030203">
    <property type="term" value="P:glycosaminoglycan metabolic process"/>
    <property type="evidence" value="ECO:0007669"/>
    <property type="project" value="TreeGrafter"/>
</dbReference>
<dbReference type="GO" id="GO:0016020">
    <property type="term" value="C:membrane"/>
    <property type="evidence" value="ECO:0007669"/>
    <property type="project" value="TreeGrafter"/>
</dbReference>
<dbReference type="InterPro" id="IPR017853">
    <property type="entry name" value="GH"/>
</dbReference>
<dbReference type="Gene3D" id="3.20.20.80">
    <property type="entry name" value="Glycosidases"/>
    <property type="match status" value="1"/>
</dbReference>
<dbReference type="Gene3D" id="3.30.379.10">
    <property type="entry name" value="Chitobiase/beta-hexosaminidase domain 2-like"/>
    <property type="match status" value="1"/>
</dbReference>
<organism evidence="9 10">
    <name type="scientific">Bullifex porci</name>
    <dbReference type="NCBI Taxonomy" id="2606638"/>
    <lineage>
        <taxon>Bacteria</taxon>
        <taxon>Pseudomonadati</taxon>
        <taxon>Spirochaetota</taxon>
        <taxon>Spirochaetia</taxon>
        <taxon>Spirochaetales</taxon>
        <taxon>Spirochaetaceae</taxon>
        <taxon>Bullifex</taxon>
    </lineage>
</organism>
<accession>A0A7X2PCD0</accession>
<dbReference type="GO" id="GO:0004563">
    <property type="term" value="F:beta-N-acetylhexosaminidase activity"/>
    <property type="evidence" value="ECO:0007669"/>
    <property type="project" value="UniProtKB-EC"/>
</dbReference>
<dbReference type="PANTHER" id="PTHR22600">
    <property type="entry name" value="BETA-HEXOSAMINIDASE"/>
    <property type="match status" value="1"/>
</dbReference>
<evidence type="ECO:0000313" key="10">
    <source>
        <dbReference type="Proteomes" id="UP000460549"/>
    </source>
</evidence>
<dbReference type="Pfam" id="PF00728">
    <property type="entry name" value="Glyco_hydro_20"/>
    <property type="match status" value="1"/>
</dbReference>
<evidence type="ECO:0000256" key="2">
    <source>
        <dbReference type="ARBA" id="ARBA00006285"/>
    </source>
</evidence>
<reference evidence="9 10" key="1">
    <citation type="submission" date="2019-08" db="EMBL/GenBank/DDBJ databases">
        <title>In-depth cultivation of the pig gut microbiome towards novel bacterial diversity and tailored functional studies.</title>
        <authorList>
            <person name="Wylensek D."/>
            <person name="Hitch T.C.A."/>
            <person name="Clavel T."/>
        </authorList>
    </citation>
    <scope>NUCLEOTIDE SEQUENCE [LARGE SCALE GENOMIC DNA]</scope>
    <source>
        <strain evidence="9 10">NM-380-WT-3C1</strain>
    </source>
</reference>
<dbReference type="PIRSF" id="PIRSF001093">
    <property type="entry name" value="B-hxosamndse_ab_euk"/>
    <property type="match status" value="1"/>
</dbReference>
<dbReference type="InterPro" id="IPR015883">
    <property type="entry name" value="Glyco_hydro_20_cat"/>
</dbReference>
<dbReference type="Proteomes" id="UP000460549">
    <property type="component" value="Unassembled WGS sequence"/>
</dbReference>
<keyword evidence="10" id="KW-1185">Reference proteome</keyword>
<feature type="active site" description="Proton donor" evidence="6">
    <location>
        <position position="295"/>
    </location>
</feature>
<dbReference type="EC" id="3.2.1.52" evidence="3"/>
<evidence type="ECO:0000259" key="8">
    <source>
        <dbReference type="Pfam" id="PF02838"/>
    </source>
</evidence>
<comment type="similarity">
    <text evidence="2">Belongs to the glycosyl hydrolase 20 family.</text>
</comment>
<evidence type="ECO:0000259" key="7">
    <source>
        <dbReference type="Pfam" id="PF00728"/>
    </source>
</evidence>
<comment type="catalytic activity">
    <reaction evidence="1">
        <text>Hydrolysis of terminal non-reducing N-acetyl-D-hexosamine residues in N-acetyl-beta-D-hexosaminides.</text>
        <dbReference type="EC" id="3.2.1.52"/>
    </reaction>
</comment>
<dbReference type="GO" id="GO:0005975">
    <property type="term" value="P:carbohydrate metabolic process"/>
    <property type="evidence" value="ECO:0007669"/>
    <property type="project" value="InterPro"/>
</dbReference>
<name>A0A7X2PCD0_9SPIO</name>
<dbReference type="SUPFAM" id="SSF55545">
    <property type="entry name" value="beta-N-acetylhexosaminidase-like domain"/>
    <property type="match status" value="1"/>
</dbReference>
<evidence type="ECO:0000256" key="5">
    <source>
        <dbReference type="ARBA" id="ARBA00023295"/>
    </source>
</evidence>
<gene>
    <name evidence="9" type="ORF">FYJ80_03540</name>
</gene>
<comment type="caution">
    <text evidence="9">The sequence shown here is derived from an EMBL/GenBank/DDBJ whole genome shotgun (WGS) entry which is preliminary data.</text>
</comment>
<dbReference type="CDD" id="cd06563">
    <property type="entry name" value="GH20_chitobiase-like"/>
    <property type="match status" value="1"/>
</dbReference>
<dbReference type="RefSeq" id="WP_154424754.1">
    <property type="nucleotide sequence ID" value="NZ_VUNN01000004.1"/>
</dbReference>
<evidence type="ECO:0000256" key="3">
    <source>
        <dbReference type="ARBA" id="ARBA00012663"/>
    </source>
</evidence>
<dbReference type="EMBL" id="VUNN01000004">
    <property type="protein sequence ID" value="MSU05853.1"/>
    <property type="molecule type" value="Genomic_DNA"/>
</dbReference>
<dbReference type="InterPro" id="IPR025705">
    <property type="entry name" value="Beta_hexosaminidase_sua/sub"/>
</dbReference>
<feature type="domain" description="Glycoside hydrolase family 20 catalytic" evidence="7">
    <location>
        <begin position="128"/>
        <end position="469"/>
    </location>
</feature>
<keyword evidence="4" id="KW-0378">Hydrolase</keyword>
<dbReference type="Pfam" id="PF02838">
    <property type="entry name" value="Glyco_hydro_20b"/>
    <property type="match status" value="1"/>
</dbReference>